<evidence type="ECO:0000313" key="1">
    <source>
        <dbReference type="EMBL" id="KAJ7537342.1"/>
    </source>
</evidence>
<keyword evidence="2" id="KW-1185">Reference proteome</keyword>
<name>A0ACC2C5R1_DIPCM</name>
<gene>
    <name evidence="1" type="ORF">O6H91_11G002400</name>
</gene>
<dbReference type="EMBL" id="CM055102">
    <property type="protein sequence ID" value="KAJ7537342.1"/>
    <property type="molecule type" value="Genomic_DNA"/>
</dbReference>
<comment type="caution">
    <text evidence="1">The sequence shown here is derived from an EMBL/GenBank/DDBJ whole genome shotgun (WGS) entry which is preliminary data.</text>
</comment>
<accession>A0ACC2C5R1</accession>
<proteinExistence type="predicted"/>
<evidence type="ECO:0000313" key="2">
    <source>
        <dbReference type="Proteomes" id="UP001162992"/>
    </source>
</evidence>
<sequence length="109" mass="12886">MQMMMDSDLESHKKFLRALGGDTFAPYCRLEHPVSRRRKLRKLTILTQKVEAEGLHLHESRKLWQLAVLGSFSSTSIQLWHAWTCKISMATHKYKFFCETLRISDVYFH</sequence>
<protein>
    <submittedName>
        <fullName evidence="1">Uncharacterized protein</fullName>
    </submittedName>
</protein>
<reference evidence="2" key="1">
    <citation type="journal article" date="2024" name="Proc. Natl. Acad. Sci. U.S.A.">
        <title>Extraordinary preservation of gene collinearity over three hundred million years revealed in homosporous lycophytes.</title>
        <authorList>
            <person name="Li C."/>
            <person name="Wickell D."/>
            <person name="Kuo L.Y."/>
            <person name="Chen X."/>
            <person name="Nie B."/>
            <person name="Liao X."/>
            <person name="Peng D."/>
            <person name="Ji J."/>
            <person name="Jenkins J."/>
            <person name="Williams M."/>
            <person name="Shu S."/>
            <person name="Plott C."/>
            <person name="Barry K."/>
            <person name="Rajasekar S."/>
            <person name="Grimwood J."/>
            <person name="Han X."/>
            <person name="Sun S."/>
            <person name="Hou Z."/>
            <person name="He W."/>
            <person name="Dai G."/>
            <person name="Sun C."/>
            <person name="Schmutz J."/>
            <person name="Leebens-Mack J.H."/>
            <person name="Li F.W."/>
            <person name="Wang L."/>
        </authorList>
    </citation>
    <scope>NUCLEOTIDE SEQUENCE [LARGE SCALE GENOMIC DNA]</scope>
    <source>
        <strain evidence="2">cv. PW_Plant_1</strain>
    </source>
</reference>
<dbReference type="Proteomes" id="UP001162992">
    <property type="component" value="Chromosome 11"/>
</dbReference>
<organism evidence="1 2">
    <name type="scientific">Diphasiastrum complanatum</name>
    <name type="common">Issler's clubmoss</name>
    <name type="synonym">Lycopodium complanatum</name>
    <dbReference type="NCBI Taxonomy" id="34168"/>
    <lineage>
        <taxon>Eukaryota</taxon>
        <taxon>Viridiplantae</taxon>
        <taxon>Streptophyta</taxon>
        <taxon>Embryophyta</taxon>
        <taxon>Tracheophyta</taxon>
        <taxon>Lycopodiopsida</taxon>
        <taxon>Lycopodiales</taxon>
        <taxon>Lycopodiaceae</taxon>
        <taxon>Lycopodioideae</taxon>
        <taxon>Diphasiastrum</taxon>
    </lineage>
</organism>